<keyword evidence="9 17" id="KW-0671">Queuosine biosynthesis</keyword>
<evidence type="ECO:0000256" key="4">
    <source>
        <dbReference type="ARBA" id="ARBA00012622"/>
    </source>
</evidence>
<comment type="function">
    <text evidence="1 17">Catalyzes the conversion of epoxyqueuosine (oQ) to queuosine (Q), which is a hypermodified base found in the wobble positions of tRNA(Asp), tRNA(Asn), tRNA(His) and tRNA(Tyr).</text>
</comment>
<evidence type="ECO:0000256" key="11">
    <source>
        <dbReference type="ARBA" id="ARBA00023004"/>
    </source>
</evidence>
<evidence type="ECO:0000256" key="7">
    <source>
        <dbReference type="ARBA" id="ARBA00022694"/>
    </source>
</evidence>
<evidence type="ECO:0000256" key="15">
    <source>
        <dbReference type="ARBA" id="ARBA00031446"/>
    </source>
</evidence>
<keyword evidence="12 17" id="KW-0411">Iron-sulfur</keyword>
<dbReference type="InterPro" id="IPR003828">
    <property type="entry name" value="QueH"/>
</dbReference>
<dbReference type="EC" id="1.17.99.6" evidence="4 17"/>
<keyword evidence="11 17" id="KW-0408">Iron</keyword>
<dbReference type="GO" id="GO:0052693">
    <property type="term" value="F:epoxyqueuosine reductase activity"/>
    <property type="evidence" value="ECO:0007669"/>
    <property type="project" value="UniProtKB-UniRule"/>
</dbReference>
<dbReference type="GO" id="GO:0008616">
    <property type="term" value="P:tRNA queuosine(34) biosynthetic process"/>
    <property type="evidence" value="ECO:0007669"/>
    <property type="project" value="UniProtKB-UniRule"/>
</dbReference>
<gene>
    <name evidence="17" type="primary">queH</name>
    <name evidence="18" type="ORF">Ami103574_11785</name>
</gene>
<feature type="binding site" evidence="17">
    <location>
        <position position="108"/>
    </location>
    <ligand>
        <name>[4Fe-4S] cluster</name>
        <dbReference type="ChEBI" id="CHEBI:49883"/>
    </ligand>
</feature>
<proteinExistence type="inferred from homology"/>
<comment type="catalytic activity">
    <reaction evidence="16 17">
        <text>epoxyqueuosine(34) in tRNA + AH2 = queuosine(34) in tRNA + A + H2O</text>
        <dbReference type="Rhea" id="RHEA:32159"/>
        <dbReference type="Rhea" id="RHEA-COMP:18571"/>
        <dbReference type="Rhea" id="RHEA-COMP:18582"/>
        <dbReference type="ChEBI" id="CHEBI:13193"/>
        <dbReference type="ChEBI" id="CHEBI:15377"/>
        <dbReference type="ChEBI" id="CHEBI:17499"/>
        <dbReference type="ChEBI" id="CHEBI:194431"/>
        <dbReference type="ChEBI" id="CHEBI:194443"/>
        <dbReference type="EC" id="1.17.99.6"/>
    </reaction>
</comment>
<organism evidence="18 19">
    <name type="scientific">Aminipila butyrica</name>
    <dbReference type="NCBI Taxonomy" id="433296"/>
    <lineage>
        <taxon>Bacteria</taxon>
        <taxon>Bacillati</taxon>
        <taxon>Bacillota</taxon>
        <taxon>Clostridia</taxon>
        <taxon>Peptostreptococcales</taxon>
        <taxon>Anaerovoracaceae</taxon>
        <taxon>Aminipila</taxon>
    </lineage>
</organism>
<keyword evidence="7 17" id="KW-0819">tRNA processing</keyword>
<evidence type="ECO:0000256" key="10">
    <source>
        <dbReference type="ARBA" id="ARBA00023002"/>
    </source>
</evidence>
<dbReference type="Pfam" id="PF02677">
    <property type="entry name" value="QueH"/>
    <property type="match status" value="1"/>
</dbReference>
<keyword evidence="6 17" id="KW-0004">4Fe-4S</keyword>
<dbReference type="EMBL" id="CP048649">
    <property type="protein sequence ID" value="QIB70764.1"/>
    <property type="molecule type" value="Genomic_DNA"/>
</dbReference>
<dbReference type="AlphaFoldDB" id="A0A858C106"/>
<reference evidence="18 19" key="1">
    <citation type="submission" date="2020-02" db="EMBL/GenBank/DDBJ databases">
        <authorList>
            <person name="Kim Y.B."/>
            <person name="Roh S.W."/>
        </authorList>
    </citation>
    <scope>NUCLEOTIDE SEQUENCE [LARGE SCALE GENOMIC DNA]</scope>
    <source>
        <strain evidence="18 19">DSM 103574</strain>
    </source>
</reference>
<comment type="pathway">
    <text evidence="2 17">tRNA modification; tRNA-queuosine biosynthesis.</text>
</comment>
<feature type="binding site" evidence="17">
    <location>
        <position position="111"/>
    </location>
    <ligand>
        <name>[4Fe-4S] cluster</name>
        <dbReference type="ChEBI" id="CHEBI:49883"/>
    </ligand>
</feature>
<evidence type="ECO:0000256" key="8">
    <source>
        <dbReference type="ARBA" id="ARBA00022723"/>
    </source>
</evidence>
<evidence type="ECO:0000256" key="9">
    <source>
        <dbReference type="ARBA" id="ARBA00022785"/>
    </source>
</evidence>
<keyword evidence="13 17" id="KW-1015">Disulfide bond</keyword>
<evidence type="ECO:0000256" key="13">
    <source>
        <dbReference type="ARBA" id="ARBA00023157"/>
    </source>
</evidence>
<evidence type="ECO:0000256" key="17">
    <source>
        <dbReference type="HAMAP-Rule" id="MF_02089"/>
    </source>
</evidence>
<dbReference type="Proteomes" id="UP000466848">
    <property type="component" value="Chromosome"/>
</dbReference>
<dbReference type="PANTHER" id="PTHR36701:SF1">
    <property type="entry name" value="EPOXYQUEUOSINE REDUCTASE QUEH"/>
    <property type="match status" value="1"/>
</dbReference>
<dbReference type="GO" id="GO:0051539">
    <property type="term" value="F:4 iron, 4 sulfur cluster binding"/>
    <property type="evidence" value="ECO:0007669"/>
    <property type="project" value="UniProtKB-UniRule"/>
</dbReference>
<keyword evidence="19" id="KW-1185">Reference proteome</keyword>
<dbReference type="PANTHER" id="PTHR36701">
    <property type="entry name" value="EPOXYQUEUOSINE REDUCTASE QUEH"/>
    <property type="match status" value="1"/>
</dbReference>
<dbReference type="GO" id="GO:0046872">
    <property type="term" value="F:metal ion binding"/>
    <property type="evidence" value="ECO:0007669"/>
    <property type="project" value="UniProtKB-KW"/>
</dbReference>
<evidence type="ECO:0000256" key="3">
    <source>
        <dbReference type="ARBA" id="ARBA00008207"/>
    </source>
</evidence>
<evidence type="ECO:0000313" key="18">
    <source>
        <dbReference type="EMBL" id="QIB70764.1"/>
    </source>
</evidence>
<name>A0A858C106_9FIRM</name>
<feature type="disulfide bond" description="Redox-active" evidence="17">
    <location>
        <begin position="190"/>
        <end position="192"/>
    </location>
</feature>
<keyword evidence="8 17" id="KW-0479">Metal-binding</keyword>
<evidence type="ECO:0000256" key="14">
    <source>
        <dbReference type="ARBA" id="ARBA00023284"/>
    </source>
</evidence>
<dbReference type="UniPathway" id="UPA00392"/>
<keyword evidence="10 17" id="KW-0560">Oxidoreductase</keyword>
<protein>
    <recommendedName>
        <fullName evidence="5 17">Epoxyqueuosine reductase QueH</fullName>
        <ecNumber evidence="4 17">1.17.99.6</ecNumber>
    </recommendedName>
    <alternativeName>
        <fullName evidence="15 17">Queuosine biosynthesis protein QueH</fullName>
    </alternativeName>
</protein>
<accession>A0A858C106</accession>
<feature type="binding site" evidence="17">
    <location>
        <position position="23"/>
    </location>
    <ligand>
        <name>[4Fe-4S] cluster</name>
        <dbReference type="ChEBI" id="CHEBI:49883"/>
    </ligand>
</feature>
<evidence type="ECO:0000256" key="1">
    <source>
        <dbReference type="ARBA" id="ARBA00002268"/>
    </source>
</evidence>
<evidence type="ECO:0000256" key="6">
    <source>
        <dbReference type="ARBA" id="ARBA00022485"/>
    </source>
</evidence>
<evidence type="ECO:0000256" key="16">
    <source>
        <dbReference type="ARBA" id="ARBA00047415"/>
    </source>
</evidence>
<dbReference type="KEGG" id="abut:Ami103574_11785"/>
<evidence type="ECO:0000256" key="12">
    <source>
        <dbReference type="ARBA" id="ARBA00023014"/>
    </source>
</evidence>
<keyword evidence="14 17" id="KW-0676">Redox-active center</keyword>
<sequence length="198" mass="22795">MVLLSDMKDRMEERPKLLLHSCCGPCSTAVLERLAGSYDITVFFYNPNITDQEEYERRKQTQLSFIESYNQQAPEGEKVAFSEGEFFPEEFFQAVQGLEEEPEGGKRCTVCFKLRLERAAAEARLNGFSIFGTTLTVSPHKDYPLIAKIGKDLSLKYALSFLDMDFKKKAGYQRSVELSREYGLYRQNYCGCCFSKWD</sequence>
<comment type="similarity">
    <text evidence="3 17">Belongs to the QueH family.</text>
</comment>
<dbReference type="HAMAP" id="MF_02089">
    <property type="entry name" value="QueH"/>
    <property type="match status" value="1"/>
</dbReference>
<evidence type="ECO:0000256" key="2">
    <source>
        <dbReference type="ARBA" id="ARBA00004691"/>
    </source>
</evidence>
<evidence type="ECO:0000313" key="19">
    <source>
        <dbReference type="Proteomes" id="UP000466848"/>
    </source>
</evidence>
<feature type="binding site" evidence="17">
    <location>
        <position position="22"/>
    </location>
    <ligand>
        <name>[4Fe-4S] cluster</name>
        <dbReference type="ChEBI" id="CHEBI:49883"/>
    </ligand>
</feature>
<evidence type="ECO:0000256" key="5">
    <source>
        <dbReference type="ARBA" id="ARBA00016895"/>
    </source>
</evidence>